<dbReference type="InterPro" id="IPR003599">
    <property type="entry name" value="Ig_sub"/>
</dbReference>
<reference evidence="2" key="1">
    <citation type="submission" date="2025-08" db="UniProtKB">
        <authorList>
            <consortium name="Ensembl"/>
        </authorList>
    </citation>
    <scope>IDENTIFICATION</scope>
</reference>
<dbReference type="Proteomes" id="UP000261380">
    <property type="component" value="Unplaced"/>
</dbReference>
<evidence type="ECO:0000313" key="2">
    <source>
        <dbReference type="Ensembl" id="ENSXCOP00000009406.1"/>
    </source>
</evidence>
<dbReference type="SUPFAM" id="SSF48726">
    <property type="entry name" value="Immunoglobulin"/>
    <property type="match status" value="2"/>
</dbReference>
<accession>A0A3B5LIB7</accession>
<keyword evidence="3" id="KW-1185">Reference proteome</keyword>
<dbReference type="AlphaFoldDB" id="A0A3B5LIB7"/>
<dbReference type="Ensembl" id="ENSXCOT00000009517.1">
    <property type="protein sequence ID" value="ENSXCOP00000009406.1"/>
    <property type="gene ID" value="ENSXCOG00000007164.1"/>
</dbReference>
<proteinExistence type="predicted"/>
<dbReference type="SMART" id="SM00406">
    <property type="entry name" value="IGv"/>
    <property type="match status" value="1"/>
</dbReference>
<protein>
    <recommendedName>
        <fullName evidence="1">Ig-like domain-containing protein</fullName>
    </recommendedName>
</protein>
<evidence type="ECO:0000313" key="3">
    <source>
        <dbReference type="Proteomes" id="UP000261380"/>
    </source>
</evidence>
<organism evidence="2 3">
    <name type="scientific">Xiphophorus couchianus</name>
    <name type="common">Monterrey platyfish</name>
    <dbReference type="NCBI Taxonomy" id="32473"/>
    <lineage>
        <taxon>Eukaryota</taxon>
        <taxon>Metazoa</taxon>
        <taxon>Chordata</taxon>
        <taxon>Craniata</taxon>
        <taxon>Vertebrata</taxon>
        <taxon>Euteleostomi</taxon>
        <taxon>Actinopterygii</taxon>
        <taxon>Neopterygii</taxon>
        <taxon>Teleostei</taxon>
        <taxon>Neoteleostei</taxon>
        <taxon>Acanthomorphata</taxon>
        <taxon>Ovalentaria</taxon>
        <taxon>Atherinomorphae</taxon>
        <taxon>Cyprinodontiformes</taxon>
        <taxon>Poeciliidae</taxon>
        <taxon>Poeciliinae</taxon>
        <taxon>Xiphophorus</taxon>
    </lineage>
</organism>
<reference evidence="2" key="2">
    <citation type="submission" date="2025-09" db="UniProtKB">
        <authorList>
            <consortium name="Ensembl"/>
        </authorList>
    </citation>
    <scope>IDENTIFICATION</scope>
</reference>
<dbReference type="InterPro" id="IPR013783">
    <property type="entry name" value="Ig-like_fold"/>
</dbReference>
<dbReference type="Pfam" id="PF07654">
    <property type="entry name" value="C1-set"/>
    <property type="match status" value="1"/>
</dbReference>
<dbReference type="SMART" id="SM00409">
    <property type="entry name" value="IG"/>
    <property type="match status" value="1"/>
</dbReference>
<feature type="domain" description="Ig-like" evidence="1">
    <location>
        <begin position="16"/>
        <end position="136"/>
    </location>
</feature>
<sequence>QLGSKHLLFITKLNQPQCFCSAGFRAATLPTVLVGVGEDATLHCPLLDGSNGTSNSADPATLSWYRKAAGGGPTLLLSLSPANGSVVRYGDGVGPQKVSAAANGSLVLHGSEPSDSAVYYCGISHGSEQNKNSTLSGETNMAESPRLLVCLLKGLTSPWQQVLWWIDDTPVTSAGAKGPWMKSDWGYSATSVWEVSAAAWKSWSSYWCGTIQNGGVYRQRVCSED</sequence>
<dbReference type="GeneTree" id="ENSGT00940000178021"/>
<dbReference type="InterPro" id="IPR013106">
    <property type="entry name" value="Ig_V-set"/>
</dbReference>
<dbReference type="InterPro" id="IPR007110">
    <property type="entry name" value="Ig-like_dom"/>
</dbReference>
<dbReference type="InterPro" id="IPR036179">
    <property type="entry name" value="Ig-like_dom_sf"/>
</dbReference>
<name>A0A3B5LIB7_9TELE</name>
<dbReference type="CDD" id="cd00099">
    <property type="entry name" value="IgV"/>
    <property type="match status" value="1"/>
</dbReference>
<dbReference type="Pfam" id="PF07686">
    <property type="entry name" value="V-set"/>
    <property type="match status" value="1"/>
</dbReference>
<dbReference type="Gene3D" id="2.60.40.10">
    <property type="entry name" value="Immunoglobulins"/>
    <property type="match status" value="2"/>
</dbReference>
<dbReference type="InterPro" id="IPR003597">
    <property type="entry name" value="Ig_C1-set"/>
</dbReference>
<dbReference type="PROSITE" id="PS50835">
    <property type="entry name" value="IG_LIKE"/>
    <property type="match status" value="1"/>
</dbReference>
<evidence type="ECO:0000259" key="1">
    <source>
        <dbReference type="PROSITE" id="PS50835"/>
    </source>
</evidence>